<dbReference type="InterPro" id="IPR003645">
    <property type="entry name" value="Fol_N"/>
</dbReference>
<feature type="chain" id="PRO_5004331796" evidence="1">
    <location>
        <begin position="21"/>
        <end position="195"/>
    </location>
</feature>
<keyword evidence="1" id="KW-0732">Signal</keyword>
<accession>Q9NDT4</accession>
<evidence type="ECO:0000259" key="2">
    <source>
        <dbReference type="SMART" id="SM00274"/>
    </source>
</evidence>
<feature type="domain" description="Follistatin-like" evidence="2">
    <location>
        <begin position="115"/>
        <end position="137"/>
    </location>
</feature>
<dbReference type="OrthoDB" id="406800at2759"/>
<sequence>MKLSTAVLLVLALCVASAAAGAPSKKLLAALQQGPGGACKKQCQPNHVCEVQYCQVCVPEAPSCKTWKCSPDKRCEDTPAGPVCVQKTCADIKCAAGEICSELPDGPDCVPDVPSCEGFFCQRGTNCYIRDGSPTCLPNTCEVRECDKGLTCIDTPDGALCRRGKPKLGCDSKKYCPPNSICKNIDAKGAHCVKI</sequence>
<feature type="signal peptide" evidence="1">
    <location>
        <begin position="1"/>
        <end position="20"/>
    </location>
</feature>
<reference evidence="3" key="1">
    <citation type="journal article" date="2000" name="Gene">
        <title>Structures of six cDNAs expressed specifically at cypris larvae of barnacles, Balanus amphitrite.</title>
        <authorList>
            <person name="Okazaki Y."/>
            <person name="Shizuri Y."/>
        </authorList>
    </citation>
    <scope>NUCLEOTIDE SEQUENCE</scope>
</reference>
<feature type="domain" description="Follistatin-like" evidence="2">
    <location>
        <begin position="88"/>
        <end position="110"/>
    </location>
</feature>
<evidence type="ECO:0000256" key="1">
    <source>
        <dbReference type="SAM" id="SignalP"/>
    </source>
</evidence>
<feature type="domain" description="Follistatin-like" evidence="2">
    <location>
        <begin position="63"/>
        <end position="85"/>
    </location>
</feature>
<protein>
    <submittedName>
        <fullName evidence="3">BCS-4</fullName>
    </submittedName>
</protein>
<proteinExistence type="evidence at transcript level"/>
<organism evidence="3">
    <name type="scientific">Amphibalanus amphitrite</name>
    <name type="common">Striped barnacle</name>
    <name type="synonym">Balanus amphitrite</name>
    <dbReference type="NCBI Taxonomy" id="1232801"/>
    <lineage>
        <taxon>Eukaryota</taxon>
        <taxon>Metazoa</taxon>
        <taxon>Ecdysozoa</taxon>
        <taxon>Arthropoda</taxon>
        <taxon>Crustacea</taxon>
        <taxon>Multicrustacea</taxon>
        <taxon>Cirripedia</taxon>
        <taxon>Thoracica</taxon>
        <taxon>Thoracicalcarea</taxon>
        <taxon>Balanomorpha</taxon>
        <taxon>Balanoidea</taxon>
        <taxon>Balanidae</taxon>
        <taxon>Amphibalaninae</taxon>
        <taxon>Amphibalanus</taxon>
    </lineage>
</organism>
<dbReference type="EMBL" id="AB021905">
    <property type="protein sequence ID" value="BAA99546.1"/>
    <property type="molecule type" value="mRNA"/>
</dbReference>
<dbReference type="SMART" id="SM00274">
    <property type="entry name" value="FOLN"/>
    <property type="match status" value="3"/>
</dbReference>
<gene>
    <name evidence="3" type="primary">bcs-4</name>
</gene>
<name>Q9NDT4_AMPAM</name>
<evidence type="ECO:0000313" key="3">
    <source>
        <dbReference type="EMBL" id="BAA99546.1"/>
    </source>
</evidence>
<dbReference type="AlphaFoldDB" id="Q9NDT4"/>